<evidence type="ECO:0000259" key="2">
    <source>
        <dbReference type="PROSITE" id="PS50110"/>
    </source>
</evidence>
<keyword evidence="4" id="KW-0238">DNA-binding</keyword>
<organism evidence="4 5">
    <name type="scientific">Arcicella gelida</name>
    <dbReference type="NCBI Taxonomy" id="2984195"/>
    <lineage>
        <taxon>Bacteria</taxon>
        <taxon>Pseudomonadati</taxon>
        <taxon>Bacteroidota</taxon>
        <taxon>Cytophagia</taxon>
        <taxon>Cytophagales</taxon>
        <taxon>Flectobacillaceae</taxon>
        <taxon>Arcicella</taxon>
    </lineage>
</organism>
<dbReference type="PANTHER" id="PTHR37299:SF1">
    <property type="entry name" value="STAGE 0 SPORULATION PROTEIN A HOMOLOG"/>
    <property type="match status" value="1"/>
</dbReference>
<gene>
    <name evidence="4" type="ORF">VB776_08260</name>
</gene>
<dbReference type="SMART" id="SM00448">
    <property type="entry name" value="REC"/>
    <property type="match status" value="1"/>
</dbReference>
<dbReference type="PROSITE" id="PS50930">
    <property type="entry name" value="HTH_LYTTR"/>
    <property type="match status" value="1"/>
</dbReference>
<dbReference type="GO" id="GO:0003677">
    <property type="term" value="F:DNA binding"/>
    <property type="evidence" value="ECO:0007669"/>
    <property type="project" value="UniProtKB-KW"/>
</dbReference>
<dbReference type="SUPFAM" id="SSF52172">
    <property type="entry name" value="CheY-like"/>
    <property type="match status" value="1"/>
</dbReference>
<evidence type="ECO:0000313" key="5">
    <source>
        <dbReference type="Proteomes" id="UP001303899"/>
    </source>
</evidence>
<name>A0ABU5S323_9BACT</name>
<dbReference type="Gene3D" id="3.40.50.2300">
    <property type="match status" value="1"/>
</dbReference>
<feature type="domain" description="Response regulatory" evidence="2">
    <location>
        <begin position="7"/>
        <end position="119"/>
    </location>
</feature>
<dbReference type="Proteomes" id="UP001303899">
    <property type="component" value="Unassembled WGS sequence"/>
</dbReference>
<proteinExistence type="predicted"/>
<dbReference type="PANTHER" id="PTHR37299">
    <property type="entry name" value="TRANSCRIPTIONAL REGULATOR-RELATED"/>
    <property type="match status" value="1"/>
</dbReference>
<dbReference type="InterPro" id="IPR007492">
    <property type="entry name" value="LytTR_DNA-bd_dom"/>
</dbReference>
<dbReference type="InterPro" id="IPR046947">
    <property type="entry name" value="LytR-like"/>
</dbReference>
<dbReference type="Pfam" id="PF04397">
    <property type="entry name" value="LytTR"/>
    <property type="match status" value="1"/>
</dbReference>
<evidence type="ECO:0000256" key="1">
    <source>
        <dbReference type="PROSITE-ProRule" id="PRU00169"/>
    </source>
</evidence>
<keyword evidence="5" id="KW-1185">Reference proteome</keyword>
<reference evidence="4 5" key="1">
    <citation type="submission" date="2023-12" db="EMBL/GenBank/DDBJ databases">
        <title>Novel species of the genus Arcicella isolated from rivers.</title>
        <authorList>
            <person name="Lu H."/>
        </authorList>
    </citation>
    <scope>NUCLEOTIDE SEQUENCE [LARGE SCALE GENOMIC DNA]</scope>
    <source>
        <strain evidence="4 5">DC2W</strain>
    </source>
</reference>
<accession>A0ABU5S323</accession>
<sequence>MIHKALRILIVDDEESTRIIAKTYLADRTDTLLLGECENVSDAKAMIKKNQVDILLLDIKLGNETGFDLLAQFPNFSFKVIFITAYDQYVLKALKVGALDYLLKPIGEDDFHLAIDKVREKLVTIEQYQVAAEHLQHKPQRITINTREGLHILWLEEIMYCEADGGYTTFFLNDGSKPVVSKPLKEYEILLPETTFLRVHQSFIVNINFIVLFKKENCSIILKHKLTGSTKEIPVSTRKREEVLNLLSDLK</sequence>
<dbReference type="EMBL" id="JAYGIL010000008">
    <property type="protein sequence ID" value="MEA5402904.1"/>
    <property type="molecule type" value="Genomic_DNA"/>
</dbReference>
<comment type="caution">
    <text evidence="4">The sequence shown here is derived from an EMBL/GenBank/DDBJ whole genome shotgun (WGS) entry which is preliminary data.</text>
</comment>
<dbReference type="RefSeq" id="WP_323327912.1">
    <property type="nucleotide sequence ID" value="NZ_JAYGIL010000008.1"/>
</dbReference>
<feature type="modified residue" description="4-aspartylphosphate" evidence="1">
    <location>
        <position position="58"/>
    </location>
</feature>
<evidence type="ECO:0000259" key="3">
    <source>
        <dbReference type="PROSITE" id="PS50930"/>
    </source>
</evidence>
<evidence type="ECO:0000313" key="4">
    <source>
        <dbReference type="EMBL" id="MEA5402904.1"/>
    </source>
</evidence>
<keyword evidence="1" id="KW-0597">Phosphoprotein</keyword>
<dbReference type="PROSITE" id="PS50110">
    <property type="entry name" value="RESPONSE_REGULATORY"/>
    <property type="match status" value="1"/>
</dbReference>
<dbReference type="SMART" id="SM00850">
    <property type="entry name" value="LytTR"/>
    <property type="match status" value="1"/>
</dbReference>
<dbReference type="Gene3D" id="2.40.50.1020">
    <property type="entry name" value="LytTr DNA-binding domain"/>
    <property type="match status" value="1"/>
</dbReference>
<protein>
    <submittedName>
        <fullName evidence="4">LytTR family DNA-binding domain-containing protein</fullName>
    </submittedName>
</protein>
<feature type="domain" description="HTH LytTR-type" evidence="3">
    <location>
        <begin position="142"/>
        <end position="249"/>
    </location>
</feature>
<dbReference type="InterPro" id="IPR001789">
    <property type="entry name" value="Sig_transdc_resp-reg_receiver"/>
</dbReference>
<dbReference type="Pfam" id="PF00072">
    <property type="entry name" value="Response_reg"/>
    <property type="match status" value="1"/>
</dbReference>
<dbReference type="InterPro" id="IPR011006">
    <property type="entry name" value="CheY-like_superfamily"/>
</dbReference>